<sequence length="328" mass="38117">MTMKFFVAALKGDTATLRSYILEHGMDVNMRARELVEYDTVMWEGINRTALHFACLAEDDEDNLETVMMLLELGADLNAQTDNGDTPLHYAGVRGLDQIATKLILAGANPCVKNYEGPISDSPDNVVRAYEETRFDFVRAPQLDLLLYYAKYKSEEEEKWSPAKTPYEFALCFHEFSTTETLLGAELRILLLRVAEEIYKEHGKVTREMFFEKLKKAEEECEEEQVQFDARHGFNESTSFVMPEHSGYRVMEDFDQDVWKKMCKDVNFDEQAFLQQELKHMRFWEKMKEVNLTFNFTAYQTPPNVNALQDDYGDDIPIAARTWAKYSR</sequence>
<dbReference type="Proteomes" id="UP000011087">
    <property type="component" value="Unassembled WGS sequence"/>
</dbReference>
<feature type="repeat" description="ANK" evidence="3">
    <location>
        <begin position="46"/>
        <end position="82"/>
    </location>
</feature>
<proteinExistence type="predicted"/>
<reference evidence="6" key="2">
    <citation type="submission" date="2012-11" db="EMBL/GenBank/DDBJ databases">
        <authorList>
            <person name="Kuo A."/>
            <person name="Curtis B.A."/>
            <person name="Tanifuji G."/>
            <person name="Burki F."/>
            <person name="Gruber A."/>
            <person name="Irimia M."/>
            <person name="Maruyama S."/>
            <person name="Arias M.C."/>
            <person name="Ball S.G."/>
            <person name="Gile G.H."/>
            <person name="Hirakawa Y."/>
            <person name="Hopkins J.F."/>
            <person name="Rensing S.A."/>
            <person name="Schmutz J."/>
            <person name="Symeonidi A."/>
            <person name="Elias M."/>
            <person name="Eveleigh R.J."/>
            <person name="Herman E.K."/>
            <person name="Klute M.J."/>
            <person name="Nakayama T."/>
            <person name="Obornik M."/>
            <person name="Reyes-Prieto A."/>
            <person name="Armbrust E.V."/>
            <person name="Aves S.J."/>
            <person name="Beiko R.G."/>
            <person name="Coutinho P."/>
            <person name="Dacks J.B."/>
            <person name="Durnford D.G."/>
            <person name="Fast N.M."/>
            <person name="Green B.R."/>
            <person name="Grisdale C."/>
            <person name="Hempe F."/>
            <person name="Henrissat B."/>
            <person name="Hoppner M.P."/>
            <person name="Ishida K.-I."/>
            <person name="Kim E."/>
            <person name="Koreny L."/>
            <person name="Kroth P.G."/>
            <person name="Liu Y."/>
            <person name="Malik S.-B."/>
            <person name="Maier U.G."/>
            <person name="McRose D."/>
            <person name="Mock T."/>
            <person name="Neilson J.A."/>
            <person name="Onodera N.T."/>
            <person name="Poole A.M."/>
            <person name="Pritham E.J."/>
            <person name="Richards T.A."/>
            <person name="Rocap G."/>
            <person name="Roy S.W."/>
            <person name="Sarai C."/>
            <person name="Schaack S."/>
            <person name="Shirato S."/>
            <person name="Slamovits C.H."/>
            <person name="Spencer D.F."/>
            <person name="Suzuki S."/>
            <person name="Worden A.Z."/>
            <person name="Zauner S."/>
            <person name="Barry K."/>
            <person name="Bell C."/>
            <person name="Bharti A.K."/>
            <person name="Crow J.A."/>
            <person name="Grimwood J."/>
            <person name="Kramer R."/>
            <person name="Lindquist E."/>
            <person name="Lucas S."/>
            <person name="Salamov A."/>
            <person name="McFadden G.I."/>
            <person name="Lane C.E."/>
            <person name="Keeling P.J."/>
            <person name="Gray M.W."/>
            <person name="Grigoriev I.V."/>
            <person name="Archibald J.M."/>
        </authorList>
    </citation>
    <scope>NUCLEOTIDE SEQUENCE</scope>
    <source>
        <strain evidence="6">CCMP2712</strain>
    </source>
</reference>
<dbReference type="PANTHER" id="PTHR24171">
    <property type="entry name" value="ANKYRIN REPEAT DOMAIN-CONTAINING PROTEIN 39-RELATED"/>
    <property type="match status" value="1"/>
</dbReference>
<evidence type="ECO:0000256" key="2">
    <source>
        <dbReference type="ARBA" id="ARBA00023043"/>
    </source>
</evidence>
<dbReference type="SUPFAM" id="SSF48403">
    <property type="entry name" value="Ankyrin repeat"/>
    <property type="match status" value="1"/>
</dbReference>
<dbReference type="PROSITE" id="PS50297">
    <property type="entry name" value="ANK_REP_REGION"/>
    <property type="match status" value="2"/>
</dbReference>
<dbReference type="InterPro" id="IPR002110">
    <property type="entry name" value="Ankyrin_rpt"/>
</dbReference>
<dbReference type="EMBL" id="JH993080">
    <property type="protein sequence ID" value="EKX36016.1"/>
    <property type="molecule type" value="Genomic_DNA"/>
</dbReference>
<evidence type="ECO:0000313" key="5">
    <source>
        <dbReference type="EnsemblProtists" id="EKX36016"/>
    </source>
</evidence>
<accession>L1IIG0</accession>
<keyword evidence="2 3" id="KW-0040">ANK repeat</keyword>
<evidence type="ECO:0000256" key="3">
    <source>
        <dbReference type="PROSITE-ProRule" id="PRU00023"/>
    </source>
</evidence>
<organism evidence="4">
    <name type="scientific">Guillardia theta (strain CCMP2712)</name>
    <name type="common">Cryptophyte</name>
    <dbReference type="NCBI Taxonomy" id="905079"/>
    <lineage>
        <taxon>Eukaryota</taxon>
        <taxon>Cryptophyceae</taxon>
        <taxon>Pyrenomonadales</taxon>
        <taxon>Geminigeraceae</taxon>
        <taxon>Guillardia</taxon>
    </lineage>
</organism>
<keyword evidence="6" id="KW-1185">Reference proteome</keyword>
<dbReference type="Pfam" id="PF12796">
    <property type="entry name" value="Ank_2"/>
    <property type="match status" value="1"/>
</dbReference>
<dbReference type="RefSeq" id="XP_005822996.1">
    <property type="nucleotide sequence ID" value="XM_005822939.1"/>
</dbReference>
<gene>
    <name evidence="4" type="ORF">GUITHDRAFT_146056</name>
</gene>
<dbReference type="Gene3D" id="1.25.40.20">
    <property type="entry name" value="Ankyrin repeat-containing domain"/>
    <property type="match status" value="1"/>
</dbReference>
<protein>
    <submittedName>
        <fullName evidence="4 5">Uncharacterized protein</fullName>
    </submittedName>
</protein>
<dbReference type="PROSITE" id="PS50088">
    <property type="entry name" value="ANK_REPEAT"/>
    <property type="match status" value="2"/>
</dbReference>
<dbReference type="HOGENOM" id="CLU_848494_0_0_1"/>
<dbReference type="SMART" id="SM00248">
    <property type="entry name" value="ANK"/>
    <property type="match status" value="2"/>
</dbReference>
<dbReference type="STRING" id="905079.L1IIG0"/>
<reference evidence="5" key="3">
    <citation type="submission" date="2016-03" db="UniProtKB">
        <authorList>
            <consortium name="EnsemblProtists"/>
        </authorList>
    </citation>
    <scope>IDENTIFICATION</scope>
</reference>
<dbReference type="AlphaFoldDB" id="L1IIG0"/>
<dbReference type="KEGG" id="gtt:GUITHDRAFT_146056"/>
<dbReference type="InterPro" id="IPR036770">
    <property type="entry name" value="Ankyrin_rpt-contain_sf"/>
</dbReference>
<dbReference type="GeneID" id="17292791"/>
<evidence type="ECO:0000313" key="4">
    <source>
        <dbReference type="EMBL" id="EKX36016.1"/>
    </source>
</evidence>
<evidence type="ECO:0000313" key="6">
    <source>
        <dbReference type="Proteomes" id="UP000011087"/>
    </source>
</evidence>
<dbReference type="PaxDb" id="55529-EKX36016"/>
<dbReference type="OrthoDB" id="20727at2759"/>
<reference evidence="4 6" key="1">
    <citation type="journal article" date="2012" name="Nature">
        <title>Algal genomes reveal evolutionary mosaicism and the fate of nucleomorphs.</title>
        <authorList>
            <consortium name="DOE Joint Genome Institute"/>
            <person name="Curtis B.A."/>
            <person name="Tanifuji G."/>
            <person name="Burki F."/>
            <person name="Gruber A."/>
            <person name="Irimia M."/>
            <person name="Maruyama S."/>
            <person name="Arias M.C."/>
            <person name="Ball S.G."/>
            <person name="Gile G.H."/>
            <person name="Hirakawa Y."/>
            <person name="Hopkins J.F."/>
            <person name="Kuo A."/>
            <person name="Rensing S.A."/>
            <person name="Schmutz J."/>
            <person name="Symeonidi A."/>
            <person name="Elias M."/>
            <person name="Eveleigh R.J."/>
            <person name="Herman E.K."/>
            <person name="Klute M.J."/>
            <person name="Nakayama T."/>
            <person name="Obornik M."/>
            <person name="Reyes-Prieto A."/>
            <person name="Armbrust E.V."/>
            <person name="Aves S.J."/>
            <person name="Beiko R.G."/>
            <person name="Coutinho P."/>
            <person name="Dacks J.B."/>
            <person name="Durnford D.G."/>
            <person name="Fast N.M."/>
            <person name="Green B.R."/>
            <person name="Grisdale C.J."/>
            <person name="Hempel F."/>
            <person name="Henrissat B."/>
            <person name="Hoppner M.P."/>
            <person name="Ishida K."/>
            <person name="Kim E."/>
            <person name="Koreny L."/>
            <person name="Kroth P.G."/>
            <person name="Liu Y."/>
            <person name="Malik S.B."/>
            <person name="Maier U.G."/>
            <person name="McRose D."/>
            <person name="Mock T."/>
            <person name="Neilson J.A."/>
            <person name="Onodera N.T."/>
            <person name="Poole A.M."/>
            <person name="Pritham E.J."/>
            <person name="Richards T.A."/>
            <person name="Rocap G."/>
            <person name="Roy S.W."/>
            <person name="Sarai C."/>
            <person name="Schaack S."/>
            <person name="Shirato S."/>
            <person name="Slamovits C.H."/>
            <person name="Spencer D.F."/>
            <person name="Suzuki S."/>
            <person name="Worden A.Z."/>
            <person name="Zauner S."/>
            <person name="Barry K."/>
            <person name="Bell C."/>
            <person name="Bharti A.K."/>
            <person name="Crow J.A."/>
            <person name="Grimwood J."/>
            <person name="Kramer R."/>
            <person name="Lindquist E."/>
            <person name="Lucas S."/>
            <person name="Salamov A."/>
            <person name="McFadden G.I."/>
            <person name="Lane C.E."/>
            <person name="Keeling P.J."/>
            <person name="Gray M.W."/>
            <person name="Grigoriev I.V."/>
            <person name="Archibald J.M."/>
        </authorList>
    </citation>
    <scope>NUCLEOTIDE SEQUENCE</scope>
    <source>
        <strain evidence="4 6">CCMP2712</strain>
    </source>
</reference>
<evidence type="ECO:0000256" key="1">
    <source>
        <dbReference type="ARBA" id="ARBA00022737"/>
    </source>
</evidence>
<feature type="repeat" description="ANK" evidence="3">
    <location>
        <begin position="83"/>
        <end position="115"/>
    </location>
</feature>
<keyword evidence="1" id="KW-0677">Repeat</keyword>
<dbReference type="EnsemblProtists" id="EKX36016">
    <property type="protein sequence ID" value="EKX36016"/>
    <property type="gene ID" value="GUITHDRAFT_146056"/>
</dbReference>
<name>L1IIG0_GUITC</name>